<evidence type="ECO:0000313" key="5">
    <source>
        <dbReference type="EMBL" id="KHS41601.1"/>
    </source>
</evidence>
<dbReference type="GO" id="GO:0005737">
    <property type="term" value="C:cytoplasm"/>
    <property type="evidence" value="ECO:0007669"/>
    <property type="project" value="UniProtKB-SubCell"/>
</dbReference>
<dbReference type="InterPro" id="IPR029001">
    <property type="entry name" value="ITPase-like_fam"/>
</dbReference>
<keyword evidence="6" id="KW-1185">Reference proteome</keyword>
<dbReference type="RefSeq" id="WP_039338682.1">
    <property type="nucleotide sequence ID" value="NZ_JRVC01000041.1"/>
</dbReference>
<evidence type="ECO:0000256" key="4">
    <source>
        <dbReference type="HAMAP-Rule" id="MF_00528"/>
    </source>
</evidence>
<dbReference type="EMBL" id="JRVC01000041">
    <property type="protein sequence ID" value="KHS41601.1"/>
    <property type="molecule type" value="Genomic_DNA"/>
</dbReference>
<dbReference type="PANTHER" id="PTHR43213:SF5">
    <property type="entry name" value="BIFUNCTIONAL DTTP_UTP PYROPHOSPHATASE_METHYLTRANSFERASE PROTEIN-RELATED"/>
    <property type="match status" value="1"/>
</dbReference>
<gene>
    <name evidence="5" type="ORF">NJ75_04656</name>
</gene>
<dbReference type="GO" id="GO:0036221">
    <property type="term" value="F:UTP diphosphatase activity"/>
    <property type="evidence" value="ECO:0007669"/>
    <property type="project" value="RHEA"/>
</dbReference>
<comment type="cofactor">
    <cofactor evidence="1 4">
        <name>a divalent metal cation</name>
        <dbReference type="ChEBI" id="CHEBI:60240"/>
    </cofactor>
</comment>
<comment type="function">
    <text evidence="4">Nucleoside triphosphate pyrophosphatase that hydrolyzes dTTP and UTP. May have a dual role in cell division arrest and in preventing the incorporation of modified nucleotides into cellular nucleic acids.</text>
</comment>
<dbReference type="EC" id="3.6.1.9" evidence="4"/>
<dbReference type="Proteomes" id="UP000031338">
    <property type="component" value="Unassembled WGS sequence"/>
</dbReference>
<keyword evidence="3 4" id="KW-0546">Nucleotide metabolism</keyword>
<dbReference type="Pfam" id="PF02545">
    <property type="entry name" value="Maf"/>
    <property type="match status" value="1"/>
</dbReference>
<comment type="caution">
    <text evidence="4">Lacks conserved residue(s) required for the propagation of feature annotation.</text>
</comment>
<dbReference type="PATRIC" id="fig|48936.3.peg.4684"/>
<evidence type="ECO:0000256" key="2">
    <source>
        <dbReference type="ARBA" id="ARBA00022801"/>
    </source>
</evidence>
<dbReference type="HAMAP" id="MF_00528">
    <property type="entry name" value="Maf"/>
    <property type="match status" value="1"/>
</dbReference>
<dbReference type="STRING" id="48936.NJ75_04656"/>
<comment type="caution">
    <text evidence="5">The sequence shown here is derived from an EMBL/GenBank/DDBJ whole genome shotgun (WGS) entry which is preliminary data.</text>
</comment>
<feature type="site" description="Important for substrate specificity" evidence="4">
    <location>
        <position position="164"/>
    </location>
</feature>
<dbReference type="Gene3D" id="3.90.950.10">
    <property type="match status" value="1"/>
</dbReference>
<comment type="catalytic activity">
    <reaction evidence="4">
        <text>UTP + H2O = UMP + diphosphate + H(+)</text>
        <dbReference type="Rhea" id="RHEA:29395"/>
        <dbReference type="ChEBI" id="CHEBI:15377"/>
        <dbReference type="ChEBI" id="CHEBI:15378"/>
        <dbReference type="ChEBI" id="CHEBI:33019"/>
        <dbReference type="ChEBI" id="CHEBI:46398"/>
        <dbReference type="ChEBI" id="CHEBI:57865"/>
        <dbReference type="EC" id="3.6.1.9"/>
    </reaction>
</comment>
<comment type="similarity">
    <text evidence="4">Belongs to the Maf family. YhdE subfamily.</text>
</comment>
<keyword evidence="4" id="KW-0963">Cytoplasm</keyword>
<dbReference type="CDD" id="cd00555">
    <property type="entry name" value="Maf"/>
    <property type="match status" value="1"/>
</dbReference>
<comment type="subcellular location">
    <subcellularLocation>
        <location evidence="4">Cytoplasm</location>
    </subcellularLocation>
</comment>
<evidence type="ECO:0000256" key="3">
    <source>
        <dbReference type="ARBA" id="ARBA00023080"/>
    </source>
</evidence>
<dbReference type="NCBIfam" id="TIGR00172">
    <property type="entry name" value="maf"/>
    <property type="match status" value="1"/>
</dbReference>
<evidence type="ECO:0000256" key="1">
    <source>
        <dbReference type="ARBA" id="ARBA00001968"/>
    </source>
</evidence>
<accession>A0A0B8ZTK1</accession>
<protein>
    <recommendedName>
        <fullName evidence="4">dTTP/UTP pyrophosphatase</fullName>
        <shortName evidence="4">dTTPase/UTPase</shortName>
        <ecNumber evidence="4">3.6.1.9</ecNumber>
    </recommendedName>
    <alternativeName>
        <fullName evidence="4">Nucleoside triphosphate pyrophosphatase</fullName>
    </alternativeName>
    <alternativeName>
        <fullName evidence="4">Nucleotide pyrophosphatase</fullName>
        <shortName evidence="4">Nucleotide PPase</shortName>
    </alternativeName>
</protein>
<dbReference type="InterPro" id="IPR003697">
    <property type="entry name" value="Maf-like"/>
</dbReference>
<reference evidence="5 6" key="1">
    <citation type="submission" date="2014-10" db="EMBL/GenBank/DDBJ databases">
        <title>Draft genome sequence of Novosphingobium subterraneum DSM 12447.</title>
        <authorList>
            <person name="Gan H.M."/>
            <person name="Gan H.Y."/>
            <person name="Savka M.A."/>
        </authorList>
    </citation>
    <scope>NUCLEOTIDE SEQUENCE [LARGE SCALE GENOMIC DNA]</scope>
    <source>
        <strain evidence="5 6">DSM 12447</strain>
    </source>
</reference>
<dbReference type="GO" id="GO:0036218">
    <property type="term" value="F:dTTP diphosphatase activity"/>
    <property type="evidence" value="ECO:0007669"/>
    <property type="project" value="RHEA"/>
</dbReference>
<dbReference type="AlphaFoldDB" id="A0A0B8ZTK1"/>
<dbReference type="SUPFAM" id="SSF52972">
    <property type="entry name" value="ITPase-like"/>
    <property type="match status" value="1"/>
</dbReference>
<sequence>MMGELSPASSPHQLVLASASPRRLELLRRIGVTPSRVVATDIDETPHRGERPRAHASRLAAEKARAAAALAPDCVILAGDTVVGAGARILPKAEDEATARQCLALLSGRRHRVFSAIAVITPDGALRESLSETIVRFKRLSDEEMESYIAGGEWHGKAGGYAIQGSAEGFCDWLSGSHSGVIGLPLFETRKVLRAAGIDVC</sequence>
<organism evidence="5 6">
    <name type="scientific">Novosphingobium subterraneum</name>
    <dbReference type="NCBI Taxonomy" id="48936"/>
    <lineage>
        <taxon>Bacteria</taxon>
        <taxon>Pseudomonadati</taxon>
        <taxon>Pseudomonadota</taxon>
        <taxon>Alphaproteobacteria</taxon>
        <taxon>Sphingomonadales</taxon>
        <taxon>Sphingomonadaceae</taxon>
        <taxon>Novosphingobium</taxon>
    </lineage>
</organism>
<dbReference type="GO" id="GO:0009117">
    <property type="term" value="P:nucleotide metabolic process"/>
    <property type="evidence" value="ECO:0007669"/>
    <property type="project" value="UniProtKB-KW"/>
</dbReference>
<evidence type="ECO:0000313" key="6">
    <source>
        <dbReference type="Proteomes" id="UP000031338"/>
    </source>
</evidence>
<dbReference type="PANTHER" id="PTHR43213">
    <property type="entry name" value="BIFUNCTIONAL DTTP/UTP PYROPHOSPHATASE/METHYLTRANSFERASE PROTEIN-RELATED"/>
    <property type="match status" value="1"/>
</dbReference>
<feature type="site" description="Important for substrate specificity" evidence="4">
    <location>
        <position position="81"/>
    </location>
</feature>
<name>A0A0B8ZTK1_9SPHN</name>
<comment type="catalytic activity">
    <reaction evidence="4">
        <text>dTTP + H2O = dTMP + diphosphate + H(+)</text>
        <dbReference type="Rhea" id="RHEA:28534"/>
        <dbReference type="ChEBI" id="CHEBI:15377"/>
        <dbReference type="ChEBI" id="CHEBI:15378"/>
        <dbReference type="ChEBI" id="CHEBI:33019"/>
        <dbReference type="ChEBI" id="CHEBI:37568"/>
        <dbReference type="ChEBI" id="CHEBI:63528"/>
        <dbReference type="EC" id="3.6.1.9"/>
    </reaction>
</comment>
<feature type="active site" description="Proton acceptor" evidence="4">
    <location>
        <position position="80"/>
    </location>
</feature>
<feature type="site" description="Important for substrate specificity" evidence="4">
    <location>
        <position position="22"/>
    </location>
</feature>
<keyword evidence="2 4" id="KW-0378">Hydrolase</keyword>
<dbReference type="PIRSF" id="PIRSF006305">
    <property type="entry name" value="Maf"/>
    <property type="match status" value="1"/>
</dbReference>
<proteinExistence type="inferred from homology"/>